<dbReference type="PANTHER" id="PTHR11707:SF28">
    <property type="entry name" value="60 KDA LYSOPHOSPHOLIPASE"/>
    <property type="match status" value="1"/>
</dbReference>
<keyword evidence="10" id="KW-0732">Signal</keyword>
<dbReference type="PROSITE" id="PS51732">
    <property type="entry name" value="ASN_GLN_ASE_3"/>
    <property type="match status" value="1"/>
</dbReference>
<dbReference type="CDD" id="cd08964">
    <property type="entry name" value="L-asparaginase_II"/>
    <property type="match status" value="1"/>
</dbReference>
<dbReference type="InterPro" id="IPR004550">
    <property type="entry name" value="AsnASE_II"/>
</dbReference>
<dbReference type="InterPro" id="IPR040919">
    <property type="entry name" value="Asparaginase_C"/>
</dbReference>
<evidence type="ECO:0000256" key="2">
    <source>
        <dbReference type="ARBA" id="ARBA00012920"/>
    </source>
</evidence>
<dbReference type="AlphaFoldDB" id="M7XC95"/>
<dbReference type="OrthoDB" id="2524015at2759"/>
<keyword evidence="14" id="KW-1185">Reference proteome</keyword>
<dbReference type="InterPro" id="IPR036152">
    <property type="entry name" value="Asp/glu_Ase-like_sf"/>
</dbReference>
<dbReference type="InterPro" id="IPR027475">
    <property type="entry name" value="Asparaginase/glutaminase_AS2"/>
</dbReference>
<dbReference type="PROSITE" id="PS00917">
    <property type="entry name" value="ASN_GLN_ASE_2"/>
    <property type="match status" value="1"/>
</dbReference>
<feature type="signal peptide" evidence="10">
    <location>
        <begin position="1"/>
        <end position="18"/>
    </location>
</feature>
<accession>M7XC95</accession>
<evidence type="ECO:0000256" key="10">
    <source>
        <dbReference type="SAM" id="SignalP"/>
    </source>
</evidence>
<feature type="active site" evidence="8">
    <location>
        <position position="147"/>
    </location>
</feature>
<dbReference type="InterPro" id="IPR027473">
    <property type="entry name" value="L-asparaginase_C"/>
</dbReference>
<evidence type="ECO:0000259" key="12">
    <source>
        <dbReference type="Pfam" id="PF17763"/>
    </source>
</evidence>
<dbReference type="FunFam" id="3.40.50.1170:FF:000001">
    <property type="entry name" value="L-asparaginase 2"/>
    <property type="match status" value="1"/>
</dbReference>
<dbReference type="InterPro" id="IPR020827">
    <property type="entry name" value="Asparaginase/glutaminase_AS1"/>
</dbReference>
<comment type="similarity">
    <text evidence="1 9">Belongs to the asparaginase 1 family.</text>
</comment>
<dbReference type="EC" id="3.5.1.1" evidence="2"/>
<feature type="binding site" evidence="6">
    <location>
        <position position="112"/>
    </location>
    <ligand>
        <name>substrate</name>
    </ligand>
</feature>
<dbReference type="eggNOG" id="KOG0503">
    <property type="taxonomic scope" value="Eukaryota"/>
</dbReference>
<evidence type="ECO:0000256" key="7">
    <source>
        <dbReference type="PROSITE-ProRule" id="PRU10099"/>
    </source>
</evidence>
<dbReference type="RefSeq" id="XP_016272508.1">
    <property type="nucleotide sequence ID" value="XM_016415534.1"/>
</dbReference>
<proteinExistence type="inferred from homology"/>
<dbReference type="PRINTS" id="PR00139">
    <property type="entry name" value="ASNGLNASE"/>
</dbReference>
<dbReference type="PIRSF" id="PIRSF500176">
    <property type="entry name" value="L_ASNase"/>
    <property type="match status" value="1"/>
</dbReference>
<evidence type="ECO:0000256" key="8">
    <source>
        <dbReference type="PROSITE-ProRule" id="PRU10100"/>
    </source>
</evidence>
<evidence type="ECO:0000256" key="5">
    <source>
        <dbReference type="PIRSR" id="PIRSR001220-1"/>
    </source>
</evidence>
<feature type="active site" description="O-isoaspartyl threonine intermediate" evidence="5">
    <location>
        <position position="65"/>
    </location>
</feature>
<sequence>MLAHALFSLATLATAVSAAPLAGPLAEKASILAASGPSNVEFNIAYSSNRTEGLPTTLILATGGTIAGSSASNLDSTTYQAGVVGVGQLIQAVPELLHVSNIDGMQVSNIASESMPDSVVLKLTKLANKALCTPNATYDGVVITHGTDTLEETAFTLDVTLQCDKPVVVVGAMRPSTAISADGPNNLLQAVTTASHPASRNRGALIVLNDRVCQAYYCEKTQANAVDTFDSPEPGYSGALLSDKLFYYSSAAQPTFKQTFDLSNVTALPDVDILYGYQGTDFGLLNATIADGAKGTGAGSIPAAALHDIDAAAAKGIPLVRSTKINVGAAVPGDVNYDSMIAGGLLNPVKSRRLLQILLALNKTNDEIRNAFEGKLKSYLSYKPGSS</sequence>
<evidence type="ECO:0000259" key="11">
    <source>
        <dbReference type="Pfam" id="PF00710"/>
    </source>
</evidence>
<feature type="chain" id="PRO_5004087875" description="asparaginase" evidence="10">
    <location>
        <begin position="19"/>
        <end position="387"/>
    </location>
</feature>
<dbReference type="SUPFAM" id="SSF53774">
    <property type="entry name" value="Glutaminase/Asparaginase"/>
    <property type="match status" value="1"/>
</dbReference>
<dbReference type="Pfam" id="PF00710">
    <property type="entry name" value="Asparaginase"/>
    <property type="match status" value="1"/>
</dbReference>
<dbReference type="SMART" id="SM00870">
    <property type="entry name" value="Asparaginase"/>
    <property type="match status" value="1"/>
</dbReference>
<feature type="active site" evidence="7">
    <location>
        <position position="65"/>
    </location>
</feature>
<dbReference type="InterPro" id="IPR027474">
    <property type="entry name" value="L-asparaginase_N"/>
</dbReference>
<dbReference type="GO" id="GO:0006530">
    <property type="term" value="P:L-asparagine catabolic process"/>
    <property type="evidence" value="ECO:0007669"/>
    <property type="project" value="UniProtKB-ARBA"/>
</dbReference>
<evidence type="ECO:0000256" key="6">
    <source>
        <dbReference type="PIRSR" id="PIRSR001220-2"/>
    </source>
</evidence>
<evidence type="ECO:0000313" key="13">
    <source>
        <dbReference type="EMBL" id="EMS21389.1"/>
    </source>
</evidence>
<dbReference type="GO" id="GO:0004067">
    <property type="term" value="F:asparaginase activity"/>
    <property type="evidence" value="ECO:0007669"/>
    <property type="project" value="UniProtKB-UniRule"/>
</dbReference>
<keyword evidence="3" id="KW-0378">Hydrolase</keyword>
<dbReference type="Pfam" id="PF17763">
    <property type="entry name" value="Asparaginase_C"/>
    <property type="match status" value="1"/>
</dbReference>
<dbReference type="Proteomes" id="UP000016926">
    <property type="component" value="Unassembled WGS sequence"/>
</dbReference>
<evidence type="ECO:0000313" key="14">
    <source>
        <dbReference type="Proteomes" id="UP000016926"/>
    </source>
</evidence>
<dbReference type="InterPro" id="IPR006034">
    <property type="entry name" value="Asparaginase/glutaminase-like"/>
</dbReference>
<feature type="binding site" evidence="6">
    <location>
        <begin position="147"/>
        <end position="148"/>
    </location>
    <ligand>
        <name>substrate</name>
    </ligand>
</feature>
<dbReference type="HOGENOM" id="CLU_019134_1_2_1"/>
<dbReference type="EMBL" id="KB722656">
    <property type="protein sequence ID" value="EMS21389.1"/>
    <property type="molecule type" value="Genomic_DNA"/>
</dbReference>
<dbReference type="Gene3D" id="3.40.50.40">
    <property type="match status" value="1"/>
</dbReference>
<organism evidence="13 14">
    <name type="scientific">Rhodotorula toruloides (strain NP11)</name>
    <name type="common">Yeast</name>
    <name type="synonym">Rhodosporidium toruloides</name>
    <dbReference type="NCBI Taxonomy" id="1130832"/>
    <lineage>
        <taxon>Eukaryota</taxon>
        <taxon>Fungi</taxon>
        <taxon>Dikarya</taxon>
        <taxon>Basidiomycota</taxon>
        <taxon>Pucciniomycotina</taxon>
        <taxon>Microbotryomycetes</taxon>
        <taxon>Sporidiobolales</taxon>
        <taxon>Sporidiobolaceae</taxon>
        <taxon>Rhodotorula</taxon>
    </lineage>
</organism>
<name>M7XC95_RHOT1</name>
<reference evidence="13 14" key="1">
    <citation type="journal article" date="2012" name="Nat. Commun.">
        <title>A multi-omic map of the lipid-producing yeast Rhodosporidium toruloides.</title>
        <authorList>
            <person name="Zhu Z."/>
            <person name="Zhang S."/>
            <person name="Liu H."/>
            <person name="Shen H."/>
            <person name="Lin X."/>
            <person name="Yang F."/>
            <person name="Zhou Y.J."/>
            <person name="Jin G."/>
            <person name="Ye M."/>
            <person name="Zou H."/>
            <person name="Zou H."/>
            <person name="Zhao Z.K."/>
        </authorList>
    </citation>
    <scope>NUCLEOTIDE SEQUENCE [LARGE SCALE GENOMIC DNA]</scope>
    <source>
        <strain evidence="13 14">NP11</strain>
    </source>
</reference>
<protein>
    <recommendedName>
        <fullName evidence="2">asparaginase</fullName>
        <ecNumber evidence="2">3.5.1.1</ecNumber>
    </recommendedName>
</protein>
<dbReference type="PANTHER" id="PTHR11707">
    <property type="entry name" value="L-ASPARAGINASE"/>
    <property type="match status" value="1"/>
</dbReference>
<feature type="domain" description="L-asparaginase N-terminal" evidence="11">
    <location>
        <begin position="58"/>
        <end position="250"/>
    </location>
</feature>
<gene>
    <name evidence="13" type="ORF">RHTO_01855</name>
</gene>
<evidence type="ECO:0000256" key="4">
    <source>
        <dbReference type="ARBA" id="ARBA00049366"/>
    </source>
</evidence>
<dbReference type="NCBIfam" id="TIGR00520">
    <property type="entry name" value="asnASE_II"/>
    <property type="match status" value="1"/>
</dbReference>
<dbReference type="GeneID" id="27365868"/>
<dbReference type="Gene3D" id="3.40.50.1170">
    <property type="entry name" value="L-asparaginase, N-terminal domain"/>
    <property type="match status" value="1"/>
</dbReference>
<dbReference type="InterPro" id="IPR037152">
    <property type="entry name" value="L-asparaginase_N_sf"/>
</dbReference>
<evidence type="ECO:0000256" key="9">
    <source>
        <dbReference type="RuleBase" id="RU004456"/>
    </source>
</evidence>
<dbReference type="PROSITE" id="PS00144">
    <property type="entry name" value="ASN_GLN_ASE_1"/>
    <property type="match status" value="1"/>
</dbReference>
<dbReference type="PIRSF" id="PIRSF001220">
    <property type="entry name" value="L-ASNase_gatD"/>
    <property type="match status" value="1"/>
</dbReference>
<comment type="catalytic activity">
    <reaction evidence="4">
        <text>L-asparagine + H2O = L-aspartate + NH4(+)</text>
        <dbReference type="Rhea" id="RHEA:21016"/>
        <dbReference type="ChEBI" id="CHEBI:15377"/>
        <dbReference type="ChEBI" id="CHEBI:28938"/>
        <dbReference type="ChEBI" id="CHEBI:29991"/>
        <dbReference type="ChEBI" id="CHEBI:58048"/>
        <dbReference type="EC" id="3.5.1.1"/>
    </reaction>
</comment>
<evidence type="ECO:0000256" key="1">
    <source>
        <dbReference type="ARBA" id="ARBA00010518"/>
    </source>
</evidence>
<evidence type="ECO:0000256" key="3">
    <source>
        <dbReference type="ARBA" id="ARBA00022801"/>
    </source>
</evidence>
<feature type="domain" description="Asparaginase/glutaminase C-terminal" evidence="12">
    <location>
        <begin position="270"/>
        <end position="372"/>
    </location>
</feature>
<dbReference type="SMR" id="M7XC95"/>